<evidence type="ECO:0000313" key="3">
    <source>
        <dbReference type="EMBL" id="CDI01600.1"/>
    </source>
</evidence>
<dbReference type="Gene3D" id="3.40.250.10">
    <property type="entry name" value="Rhodanese-like domain"/>
    <property type="match status" value="1"/>
</dbReference>
<dbReference type="SUPFAM" id="SSF52821">
    <property type="entry name" value="Rhodanese/Cell cycle control phosphatase"/>
    <property type="match status" value="1"/>
</dbReference>
<dbReference type="EC" id="2.8.1.1" evidence="3"/>
<organism evidence="3 4">
    <name type="scientific">Candidatus Competibacter denitrificans Run_A_D11</name>
    <dbReference type="NCBI Taxonomy" id="1400863"/>
    <lineage>
        <taxon>Bacteria</taxon>
        <taxon>Pseudomonadati</taxon>
        <taxon>Pseudomonadota</taxon>
        <taxon>Gammaproteobacteria</taxon>
        <taxon>Candidatus Competibacteraceae</taxon>
        <taxon>Candidatus Competibacter</taxon>
    </lineage>
</organism>
<keyword evidence="1" id="KW-0732">Signal</keyword>
<gene>
    <name evidence="3" type="ORF">BN873_170016</name>
</gene>
<feature type="signal peptide" evidence="1">
    <location>
        <begin position="1"/>
        <end position="18"/>
    </location>
</feature>
<dbReference type="RefSeq" id="WP_082161083.1">
    <property type="nucleotide sequence ID" value="NZ_CBTJ020000022.1"/>
</dbReference>
<evidence type="ECO:0000256" key="1">
    <source>
        <dbReference type="SAM" id="SignalP"/>
    </source>
</evidence>
<feature type="domain" description="Rhodanese" evidence="2">
    <location>
        <begin position="26"/>
        <end position="114"/>
    </location>
</feature>
<accession>W6M7E9</accession>
<feature type="chain" id="PRO_5004878512" evidence="1">
    <location>
        <begin position="19"/>
        <end position="114"/>
    </location>
</feature>
<reference evidence="3" key="1">
    <citation type="submission" date="2013-07" db="EMBL/GenBank/DDBJ databases">
        <authorList>
            <person name="McIlroy S."/>
        </authorList>
    </citation>
    <scope>NUCLEOTIDE SEQUENCE [LARGE SCALE GENOMIC DNA]</scope>
    <source>
        <strain evidence="3">Run_A_D11</strain>
    </source>
</reference>
<reference evidence="3" key="2">
    <citation type="submission" date="2014-03" db="EMBL/GenBank/DDBJ databases">
        <title>Candidatus Competibacter-lineage genomes retrieved from metagenomes reveal functional metabolic diversity.</title>
        <authorList>
            <person name="McIlroy S.J."/>
            <person name="Albertsen M."/>
            <person name="Andresen E.K."/>
            <person name="Saunders A.M."/>
            <person name="Kristiansen R."/>
            <person name="Stokholm-Bjerregaard M."/>
            <person name="Nielsen K.L."/>
            <person name="Nielsen P.H."/>
        </authorList>
    </citation>
    <scope>NUCLEOTIDE SEQUENCE</scope>
    <source>
        <strain evidence="3">Run_A_D11</strain>
    </source>
</reference>
<sequence length="114" mass="12850">MKRAGFLAILLLTLPVLAEQPAPALRPDQAPVIDVRSAEEYREGHVRDAVHIPYEQIADRITATVPNRDTRIVLYCRSGRRAEIAEKALRRLGYSHVENKGGLEDMRRAGYVTE</sequence>
<dbReference type="PANTHER" id="PTHR43031">
    <property type="entry name" value="FAD-DEPENDENT OXIDOREDUCTASE"/>
    <property type="match status" value="1"/>
</dbReference>
<name>W6M7E9_9GAMM</name>
<keyword evidence="4" id="KW-1185">Reference proteome</keyword>
<dbReference type="CDD" id="cd00158">
    <property type="entry name" value="RHOD"/>
    <property type="match status" value="1"/>
</dbReference>
<dbReference type="SMART" id="SM00450">
    <property type="entry name" value="RHOD"/>
    <property type="match status" value="1"/>
</dbReference>
<dbReference type="STRING" id="1400863.BN873_170016"/>
<comment type="caution">
    <text evidence="3">The sequence shown here is derived from an EMBL/GenBank/DDBJ whole genome shotgun (WGS) entry which is preliminary data.</text>
</comment>
<dbReference type="AlphaFoldDB" id="W6M7E9"/>
<keyword evidence="3" id="KW-0808">Transferase</keyword>
<dbReference type="PROSITE" id="PS50206">
    <property type="entry name" value="RHODANESE_3"/>
    <property type="match status" value="1"/>
</dbReference>
<proteinExistence type="predicted"/>
<dbReference type="Proteomes" id="UP000035760">
    <property type="component" value="Unassembled WGS sequence"/>
</dbReference>
<dbReference type="Pfam" id="PF00581">
    <property type="entry name" value="Rhodanese"/>
    <property type="match status" value="1"/>
</dbReference>
<protein>
    <submittedName>
        <fullName evidence="3">Thiosulfate sulfurtransferase PspE</fullName>
        <ecNumber evidence="3">2.8.1.1</ecNumber>
    </submittedName>
</protein>
<dbReference type="PANTHER" id="PTHR43031:SF18">
    <property type="entry name" value="RHODANESE-RELATED SULFURTRANSFERASES"/>
    <property type="match status" value="1"/>
</dbReference>
<evidence type="ECO:0000313" key="4">
    <source>
        <dbReference type="Proteomes" id="UP000035760"/>
    </source>
</evidence>
<dbReference type="InterPro" id="IPR001763">
    <property type="entry name" value="Rhodanese-like_dom"/>
</dbReference>
<dbReference type="GO" id="GO:0004792">
    <property type="term" value="F:thiosulfate-cyanide sulfurtransferase activity"/>
    <property type="evidence" value="ECO:0007669"/>
    <property type="project" value="UniProtKB-EC"/>
</dbReference>
<dbReference type="InterPro" id="IPR036873">
    <property type="entry name" value="Rhodanese-like_dom_sf"/>
</dbReference>
<dbReference type="EMBL" id="CBTJ020000022">
    <property type="protein sequence ID" value="CDI01600.1"/>
    <property type="molecule type" value="Genomic_DNA"/>
</dbReference>
<evidence type="ECO:0000259" key="2">
    <source>
        <dbReference type="PROSITE" id="PS50206"/>
    </source>
</evidence>
<dbReference type="InterPro" id="IPR050229">
    <property type="entry name" value="GlpE_sulfurtransferase"/>
</dbReference>